<feature type="binding site" evidence="5">
    <location>
        <position position="156"/>
    </location>
    <ligand>
        <name>xanthine</name>
        <dbReference type="ChEBI" id="CHEBI:17712"/>
    </ligand>
</feature>
<evidence type="ECO:0000313" key="8">
    <source>
        <dbReference type="EMBL" id="KPU43634.1"/>
    </source>
</evidence>
<keyword evidence="1 5" id="KW-0963">Cytoplasm</keyword>
<dbReference type="Gene3D" id="3.40.50.2020">
    <property type="match status" value="1"/>
</dbReference>
<dbReference type="GO" id="GO:0032265">
    <property type="term" value="P:XMP salvage"/>
    <property type="evidence" value="ECO:0007669"/>
    <property type="project" value="UniProtKB-UniRule"/>
</dbReference>
<reference evidence="8 9" key="1">
    <citation type="submission" date="2015-09" db="EMBL/GenBank/DDBJ databases">
        <title>Genome sequence of Oxobacter pfennigii DSM 3222.</title>
        <authorList>
            <person name="Poehlein A."/>
            <person name="Bengelsdorf F.R."/>
            <person name="Schiel-Bengelsdorf B."/>
            <person name="Duerre P."/>
            <person name="Daniel R."/>
        </authorList>
    </citation>
    <scope>NUCLEOTIDE SEQUENCE [LARGE SCALE GENOMIC DNA]</scope>
    <source>
        <strain evidence="8 9">DSM 3222</strain>
    </source>
</reference>
<dbReference type="PANTHER" id="PTHR43864">
    <property type="entry name" value="HYPOXANTHINE/GUANINE PHOSPHORIBOSYLTRANSFERASE"/>
    <property type="match status" value="1"/>
</dbReference>
<dbReference type="InterPro" id="IPR010079">
    <property type="entry name" value="Xanthine_PRibTrfase"/>
</dbReference>
<dbReference type="EMBL" id="LKET01000039">
    <property type="protein sequence ID" value="KPU43634.1"/>
    <property type="molecule type" value="Genomic_DNA"/>
</dbReference>
<sequence length="189" mass="20836">MDLLKERIVKEGRVIGSSILKVDGFLNHQIDIQLLNEIGREFKNRFSDIKVDKILTIESSGIGLACITAQYFNVPVVFAKKALSLNLDKDVYVADVFSYTKNTGYNVFVSAKYLSKGENVLIIDDFLANGQAALGLINIIEQAGATAVGVGIVIEKGFQQGRNHIVEKGIRLESLAIIKSMEDNKVIFE</sequence>
<dbReference type="InterPro" id="IPR029057">
    <property type="entry name" value="PRTase-like"/>
</dbReference>
<proteinExistence type="inferred from homology"/>
<keyword evidence="9" id="KW-1185">Reference proteome</keyword>
<evidence type="ECO:0000256" key="6">
    <source>
        <dbReference type="NCBIfam" id="TIGR01744"/>
    </source>
</evidence>
<evidence type="ECO:0000256" key="5">
    <source>
        <dbReference type="HAMAP-Rule" id="MF_01184"/>
    </source>
</evidence>
<dbReference type="OrthoDB" id="9790678at2"/>
<dbReference type="InterPro" id="IPR000836">
    <property type="entry name" value="PRTase_dom"/>
</dbReference>
<comment type="similarity">
    <text evidence="5">Belongs to the purine/pyrimidine phosphoribosyltransferase family. Xpt subfamily.</text>
</comment>
<keyword evidence="3 5" id="KW-0808">Transferase</keyword>
<evidence type="ECO:0000256" key="3">
    <source>
        <dbReference type="ARBA" id="ARBA00022679"/>
    </source>
</evidence>
<keyword evidence="2 5" id="KW-0328">Glycosyltransferase</keyword>
<dbReference type="NCBIfam" id="NF006671">
    <property type="entry name" value="PRK09219.1"/>
    <property type="match status" value="1"/>
</dbReference>
<comment type="catalytic activity">
    <reaction evidence="5">
        <text>XMP + diphosphate = xanthine + 5-phospho-alpha-D-ribose 1-diphosphate</text>
        <dbReference type="Rhea" id="RHEA:10800"/>
        <dbReference type="ChEBI" id="CHEBI:17712"/>
        <dbReference type="ChEBI" id="CHEBI:33019"/>
        <dbReference type="ChEBI" id="CHEBI:57464"/>
        <dbReference type="ChEBI" id="CHEBI:58017"/>
        <dbReference type="EC" id="2.4.2.22"/>
    </reaction>
</comment>
<organism evidence="8 9">
    <name type="scientific">Oxobacter pfennigii</name>
    <dbReference type="NCBI Taxonomy" id="36849"/>
    <lineage>
        <taxon>Bacteria</taxon>
        <taxon>Bacillati</taxon>
        <taxon>Bacillota</taxon>
        <taxon>Clostridia</taxon>
        <taxon>Eubacteriales</taxon>
        <taxon>Clostridiaceae</taxon>
        <taxon>Oxobacter</taxon>
    </lineage>
</organism>
<comment type="subunit">
    <text evidence="5">Homodimer.</text>
</comment>
<dbReference type="STRING" id="36849.OXPF_30760"/>
<protein>
    <recommendedName>
        <fullName evidence="5 6">Xanthine phosphoribosyltransferase</fullName>
        <shortName evidence="5">XPRTase</shortName>
        <ecNumber evidence="5 6">2.4.2.22</ecNumber>
    </recommendedName>
</protein>
<dbReference type="Pfam" id="PF00156">
    <property type="entry name" value="Pribosyltran"/>
    <property type="match status" value="1"/>
</dbReference>
<evidence type="ECO:0000256" key="4">
    <source>
        <dbReference type="ARBA" id="ARBA00022726"/>
    </source>
</evidence>
<dbReference type="GO" id="GO:0006166">
    <property type="term" value="P:purine ribonucleoside salvage"/>
    <property type="evidence" value="ECO:0007669"/>
    <property type="project" value="UniProtKB-KW"/>
</dbReference>
<name>A0A0P8WYX7_9CLOT</name>
<dbReference type="RefSeq" id="WP_054876066.1">
    <property type="nucleotide sequence ID" value="NZ_LKET01000039.1"/>
</dbReference>
<dbReference type="SUPFAM" id="SSF53271">
    <property type="entry name" value="PRTase-like"/>
    <property type="match status" value="1"/>
</dbReference>
<dbReference type="GO" id="GO:0046110">
    <property type="term" value="P:xanthine metabolic process"/>
    <property type="evidence" value="ECO:0007669"/>
    <property type="project" value="UniProtKB-UniRule"/>
</dbReference>
<dbReference type="NCBIfam" id="TIGR01744">
    <property type="entry name" value="XPRTase"/>
    <property type="match status" value="1"/>
</dbReference>
<feature type="binding site" evidence="5">
    <location>
        <position position="27"/>
    </location>
    <ligand>
        <name>xanthine</name>
        <dbReference type="ChEBI" id="CHEBI:17712"/>
    </ligand>
</feature>
<evidence type="ECO:0000259" key="7">
    <source>
        <dbReference type="Pfam" id="PF00156"/>
    </source>
</evidence>
<comment type="pathway">
    <text evidence="5">Purine metabolism; XMP biosynthesis via salvage pathway; XMP from xanthine: step 1/1.</text>
</comment>
<dbReference type="PATRIC" id="fig|36849.3.peg.3260"/>
<gene>
    <name evidence="5 8" type="primary">xpt</name>
    <name evidence="8" type="ORF">OXPF_30760</name>
</gene>
<dbReference type="Proteomes" id="UP000050326">
    <property type="component" value="Unassembled WGS sequence"/>
</dbReference>
<dbReference type="PANTHER" id="PTHR43864:SF1">
    <property type="entry name" value="XANTHINE PHOSPHORIBOSYLTRANSFERASE"/>
    <property type="match status" value="1"/>
</dbReference>
<dbReference type="CDD" id="cd06223">
    <property type="entry name" value="PRTases_typeI"/>
    <property type="match status" value="1"/>
</dbReference>
<comment type="function">
    <text evidence="5">Converts the preformed base xanthine, a product of nucleic acid breakdown, to xanthosine 5'-monophosphate (XMP), so it can be reused for RNA or DNA synthesis.</text>
</comment>
<dbReference type="GO" id="GO:0005737">
    <property type="term" value="C:cytoplasm"/>
    <property type="evidence" value="ECO:0007669"/>
    <property type="project" value="UniProtKB-SubCell"/>
</dbReference>
<keyword evidence="4 5" id="KW-0660">Purine salvage</keyword>
<dbReference type="AlphaFoldDB" id="A0A0P8WYX7"/>
<feature type="binding site" evidence="5">
    <location>
        <position position="20"/>
    </location>
    <ligand>
        <name>xanthine</name>
        <dbReference type="ChEBI" id="CHEBI:17712"/>
    </ligand>
</feature>
<evidence type="ECO:0000256" key="2">
    <source>
        <dbReference type="ARBA" id="ARBA00022676"/>
    </source>
</evidence>
<evidence type="ECO:0000256" key="1">
    <source>
        <dbReference type="ARBA" id="ARBA00022490"/>
    </source>
</evidence>
<comment type="caution">
    <text evidence="8">The sequence shown here is derived from an EMBL/GenBank/DDBJ whole genome shotgun (WGS) entry which is preliminary data.</text>
</comment>
<dbReference type="InterPro" id="IPR050118">
    <property type="entry name" value="Pur/Pyrimidine_PRTase"/>
</dbReference>
<feature type="binding site" evidence="5">
    <location>
        <begin position="128"/>
        <end position="132"/>
    </location>
    <ligand>
        <name>5-phospho-alpha-D-ribose 1-diphosphate</name>
        <dbReference type="ChEBI" id="CHEBI:58017"/>
    </ligand>
</feature>
<dbReference type="HAMAP" id="MF_01184">
    <property type="entry name" value="XPRTase"/>
    <property type="match status" value="1"/>
</dbReference>
<dbReference type="EC" id="2.4.2.22" evidence="5 6"/>
<dbReference type="UniPathway" id="UPA00602">
    <property type="reaction ID" value="UER00658"/>
</dbReference>
<dbReference type="GO" id="GO:0000310">
    <property type="term" value="F:xanthine phosphoribosyltransferase activity"/>
    <property type="evidence" value="ECO:0007669"/>
    <property type="project" value="UniProtKB-UniRule"/>
</dbReference>
<accession>A0A0P8WYX7</accession>
<feature type="domain" description="Phosphoribosyltransferase" evidence="7">
    <location>
        <begin position="34"/>
        <end position="162"/>
    </location>
</feature>
<comment type="subcellular location">
    <subcellularLocation>
        <location evidence="5">Cytoplasm</location>
    </subcellularLocation>
</comment>
<evidence type="ECO:0000313" key="9">
    <source>
        <dbReference type="Proteomes" id="UP000050326"/>
    </source>
</evidence>